<evidence type="ECO:0000313" key="4">
    <source>
        <dbReference type="Proteomes" id="UP000072867"/>
    </source>
</evidence>
<keyword evidence="2" id="KW-0472">Membrane</keyword>
<dbReference type="STRING" id="33051.SB4_02535"/>
<reference evidence="3 4" key="1">
    <citation type="journal article" date="2016" name="Front. Microbiol.">
        <title>Genomic Resource of Rice Seed Associated Bacteria.</title>
        <authorList>
            <person name="Midha S."/>
            <person name="Bansal K."/>
            <person name="Sharma S."/>
            <person name="Kumar N."/>
            <person name="Patil P.P."/>
            <person name="Chaudhry V."/>
            <person name="Patil P.B."/>
        </authorList>
    </citation>
    <scope>NUCLEOTIDE SEQUENCE [LARGE SCALE GENOMIC DNA]</scope>
    <source>
        <strain evidence="3 4">NS319</strain>
    </source>
</reference>
<accession>A0A147HXV4</accession>
<dbReference type="Pfam" id="PF12412">
    <property type="entry name" value="DUF3667"/>
    <property type="match status" value="1"/>
</dbReference>
<gene>
    <name evidence="3" type="ORF">NS319_08985</name>
</gene>
<feature type="transmembrane region" description="Helical" evidence="2">
    <location>
        <begin position="243"/>
        <end position="261"/>
    </location>
</feature>
<evidence type="ECO:0000256" key="1">
    <source>
        <dbReference type="SAM" id="Coils"/>
    </source>
</evidence>
<dbReference type="EMBL" id="LDTD01000060">
    <property type="protein sequence ID" value="KTT69787.1"/>
    <property type="molecule type" value="Genomic_DNA"/>
</dbReference>
<protein>
    <recommendedName>
        <fullName evidence="5">DUF3667 domain-containing protein</fullName>
    </recommendedName>
</protein>
<feature type="transmembrane region" description="Helical" evidence="2">
    <location>
        <begin position="331"/>
        <end position="354"/>
    </location>
</feature>
<keyword evidence="1" id="KW-0175">Coiled coil</keyword>
<comment type="caution">
    <text evidence="3">The sequence shown here is derived from an EMBL/GenBank/DDBJ whole genome shotgun (WGS) entry which is preliminary data.</text>
</comment>
<feature type="transmembrane region" description="Helical" evidence="2">
    <location>
        <begin position="273"/>
        <end position="295"/>
    </location>
</feature>
<keyword evidence="2" id="KW-1133">Transmembrane helix</keyword>
<evidence type="ECO:0000313" key="3">
    <source>
        <dbReference type="EMBL" id="KTT69787.1"/>
    </source>
</evidence>
<evidence type="ECO:0000256" key="2">
    <source>
        <dbReference type="SAM" id="Phobius"/>
    </source>
</evidence>
<proteinExistence type="predicted"/>
<dbReference type="AlphaFoldDB" id="A0A147HXV4"/>
<organism evidence="3 4">
    <name type="scientific">Sphingomonas sanguinis</name>
    <dbReference type="NCBI Taxonomy" id="33051"/>
    <lineage>
        <taxon>Bacteria</taxon>
        <taxon>Pseudomonadati</taxon>
        <taxon>Pseudomonadota</taxon>
        <taxon>Alphaproteobacteria</taxon>
        <taxon>Sphingomonadales</taxon>
        <taxon>Sphingomonadaceae</taxon>
        <taxon>Sphingomonas</taxon>
    </lineage>
</organism>
<evidence type="ECO:0008006" key="5">
    <source>
        <dbReference type="Google" id="ProtNLM"/>
    </source>
</evidence>
<sequence>MFALAQACKLSCLAGRGSRQAGDGMHAQAGNHCLNCGTVLVGDYCHACGQSTHIHRTLGAWWHDFSHGVLHIEGQVWRTMAMLVTRPGELTRRYIAGERRRFLSPLALYLFSVFLLYVAYSVLGGFATFHAPDTKQAVAQIHAKAEKTEQRIAAIDRKRVEDLAARRDVAALDRERAQLVDRRQELEMASMALGGGATSAEGHGGEHETQVITGWKALDEKIDHAIRDPDFLIFKMEANGYKFSWALILLSMPFMGLFFVWKRGVAMFDHAVFVTYSLSFVSLLMVVMILWVKLAHLPGEALWLLAFPAHLFLQLRGAYGLGPLLGLLMTLVVTVMAGSVLLIWIIGLLALGMAH</sequence>
<feature type="transmembrane region" description="Helical" evidence="2">
    <location>
        <begin position="102"/>
        <end position="123"/>
    </location>
</feature>
<dbReference type="InterPro" id="IPR022134">
    <property type="entry name" value="DUF3667"/>
</dbReference>
<dbReference type="PATRIC" id="fig|33051.3.peg.2964"/>
<keyword evidence="2" id="KW-0812">Transmembrane</keyword>
<name>A0A147HXV4_9SPHN</name>
<dbReference type="Proteomes" id="UP000072867">
    <property type="component" value="Unassembled WGS sequence"/>
</dbReference>
<feature type="coiled-coil region" evidence="1">
    <location>
        <begin position="138"/>
        <end position="189"/>
    </location>
</feature>